<evidence type="ECO:0000313" key="2">
    <source>
        <dbReference type="EMBL" id="KAB0396663.1"/>
    </source>
</evidence>
<accession>A0A643C8X0</accession>
<name>A0A643C8X0_BALPH</name>
<organism evidence="2 3">
    <name type="scientific">Balaenoptera physalus</name>
    <name type="common">Fin whale</name>
    <name type="synonym">Balaena physalus</name>
    <dbReference type="NCBI Taxonomy" id="9770"/>
    <lineage>
        <taxon>Eukaryota</taxon>
        <taxon>Metazoa</taxon>
        <taxon>Chordata</taxon>
        <taxon>Craniata</taxon>
        <taxon>Vertebrata</taxon>
        <taxon>Euteleostomi</taxon>
        <taxon>Mammalia</taxon>
        <taxon>Eutheria</taxon>
        <taxon>Laurasiatheria</taxon>
        <taxon>Artiodactyla</taxon>
        <taxon>Whippomorpha</taxon>
        <taxon>Cetacea</taxon>
        <taxon>Mysticeti</taxon>
        <taxon>Balaenopteridae</taxon>
        <taxon>Balaenoptera</taxon>
    </lineage>
</organism>
<comment type="caution">
    <text evidence="2">The sequence shown here is derived from an EMBL/GenBank/DDBJ whole genome shotgun (WGS) entry which is preliminary data.</text>
</comment>
<evidence type="ECO:0000313" key="3">
    <source>
        <dbReference type="Proteomes" id="UP000437017"/>
    </source>
</evidence>
<gene>
    <name evidence="2" type="ORF">E2I00_008631</name>
</gene>
<feature type="compositionally biased region" description="Basic and acidic residues" evidence="1">
    <location>
        <begin position="119"/>
        <end position="131"/>
    </location>
</feature>
<proteinExistence type="predicted"/>
<protein>
    <submittedName>
        <fullName evidence="2">Uncharacterized protein</fullName>
    </submittedName>
</protein>
<dbReference type="EMBL" id="SGJD01002115">
    <property type="protein sequence ID" value="KAB0396663.1"/>
    <property type="molecule type" value="Genomic_DNA"/>
</dbReference>
<sequence length="166" mass="17676">MTWACANVDMLPRLGASFPPSKASTCCARRNSNLLVNKVDLTVGIPRQIHKGAPAPRLHGSRRSSHCERQEASRLPNPAKKLVPQVVPGRRSKKSRRASAAEAAAGGEALVGQSRRRRIDLGSKVRPDRNSSRSFAPGVTAPPFQESQGPEAWLSPGSTDPGLAAA</sequence>
<dbReference type="Proteomes" id="UP000437017">
    <property type="component" value="Unassembled WGS sequence"/>
</dbReference>
<reference evidence="2 3" key="1">
    <citation type="journal article" date="2019" name="PLoS ONE">
        <title>Genomic analyses reveal an absence of contemporary introgressive admixture between fin whales and blue whales, despite known hybrids.</title>
        <authorList>
            <person name="Westbury M.V."/>
            <person name="Petersen B."/>
            <person name="Lorenzen E.D."/>
        </authorList>
    </citation>
    <scope>NUCLEOTIDE SEQUENCE [LARGE SCALE GENOMIC DNA]</scope>
    <source>
        <strain evidence="2">FinWhale-01</strain>
    </source>
</reference>
<feature type="compositionally biased region" description="Low complexity" evidence="1">
    <location>
        <begin position="98"/>
        <end position="108"/>
    </location>
</feature>
<evidence type="ECO:0000256" key="1">
    <source>
        <dbReference type="SAM" id="MobiDB-lite"/>
    </source>
</evidence>
<feature type="region of interest" description="Disordered" evidence="1">
    <location>
        <begin position="48"/>
        <end position="166"/>
    </location>
</feature>
<keyword evidence="3" id="KW-1185">Reference proteome</keyword>
<feature type="non-terminal residue" evidence="2">
    <location>
        <position position="166"/>
    </location>
</feature>
<dbReference type="AlphaFoldDB" id="A0A643C8X0"/>